<evidence type="ECO:0000313" key="2">
    <source>
        <dbReference type="EMBL" id="MXN19082.1"/>
    </source>
</evidence>
<proteinExistence type="predicted"/>
<dbReference type="Gene3D" id="3.90.320.10">
    <property type="match status" value="1"/>
</dbReference>
<organism evidence="2 3">
    <name type="scientific">Pseudooceanicola albus</name>
    <dbReference type="NCBI Taxonomy" id="2692189"/>
    <lineage>
        <taxon>Bacteria</taxon>
        <taxon>Pseudomonadati</taxon>
        <taxon>Pseudomonadota</taxon>
        <taxon>Alphaproteobacteria</taxon>
        <taxon>Rhodobacterales</taxon>
        <taxon>Paracoccaceae</taxon>
        <taxon>Pseudooceanicola</taxon>
    </lineage>
</organism>
<dbReference type="Pfam" id="PF12684">
    <property type="entry name" value="DUF3799"/>
    <property type="match status" value="1"/>
</dbReference>
<dbReference type="InterPro" id="IPR024432">
    <property type="entry name" value="Put_RecE_PDDEXK-like_dom"/>
</dbReference>
<accession>A0A6L7G5Z2</accession>
<protein>
    <recommendedName>
        <fullName evidence="1">Putative exodeoxyribonuclease 8 PDDEXK-like domain-containing protein</fullName>
    </recommendedName>
</protein>
<reference evidence="2 3" key="1">
    <citation type="submission" date="2019-12" db="EMBL/GenBank/DDBJ databases">
        <authorList>
            <person name="Li M."/>
        </authorList>
    </citation>
    <scope>NUCLEOTIDE SEQUENCE [LARGE SCALE GENOMIC DNA]</scope>
    <source>
        <strain evidence="2 3">GBMRC 2024</strain>
    </source>
</reference>
<dbReference type="InterPro" id="IPR011604">
    <property type="entry name" value="PDDEXK-like_dom_sf"/>
</dbReference>
<feature type="domain" description="Putative exodeoxyribonuclease 8 PDDEXK-like" evidence="1">
    <location>
        <begin position="68"/>
        <end position="300"/>
    </location>
</feature>
<comment type="caution">
    <text evidence="2">The sequence shown here is derived from an EMBL/GenBank/DDBJ whole genome shotgun (WGS) entry which is preliminary data.</text>
</comment>
<evidence type="ECO:0000259" key="1">
    <source>
        <dbReference type="Pfam" id="PF12684"/>
    </source>
</evidence>
<sequence length="322" mass="35642">MTIEFRTLEPDELITEPGFYRISLDRHHNLPCDGPSVTSGVLRRMAKFAPSKVWARHPLNPDRFADPDSSALRLGRAMAALVEGGAEELQKHFQVLPDDKPARPTKAQLRALAQGRETPAAKKSIAFWSSITRDGRDILSESEFELLVGMGAALAADPAAAYALGGEPEITMAWQDERTGIWCLSRPDNLREDGLLSDYKKVNTQGRPFTGALVDDLIEKHGYHMQLGFADEGWEILTGNKPSQIGLVVQEDDAPYDVILREIEAEAISIGRFENRQALNRFSECLNAGRWPGAGEHVGAYRMSESYRERILAEMQTAGVAP</sequence>
<dbReference type="RefSeq" id="WP_160895200.1">
    <property type="nucleotide sequence ID" value="NZ_WUMU01000016.1"/>
</dbReference>
<dbReference type="Proteomes" id="UP000477911">
    <property type="component" value="Unassembled WGS sequence"/>
</dbReference>
<evidence type="ECO:0000313" key="3">
    <source>
        <dbReference type="Proteomes" id="UP000477911"/>
    </source>
</evidence>
<dbReference type="AlphaFoldDB" id="A0A6L7G5Z2"/>
<name>A0A6L7G5Z2_9RHOB</name>
<keyword evidence="3" id="KW-1185">Reference proteome</keyword>
<dbReference type="EMBL" id="WUMU01000016">
    <property type="protein sequence ID" value="MXN19082.1"/>
    <property type="molecule type" value="Genomic_DNA"/>
</dbReference>
<gene>
    <name evidence="2" type="ORF">GR170_14660</name>
</gene>